<evidence type="ECO:0000256" key="1">
    <source>
        <dbReference type="SAM" id="MobiDB-lite"/>
    </source>
</evidence>
<dbReference type="AlphaFoldDB" id="A0A2P7QE63"/>
<dbReference type="OrthoDB" id="7189469at2"/>
<dbReference type="Proteomes" id="UP000241167">
    <property type="component" value="Unassembled WGS sequence"/>
</dbReference>
<reference evidence="2 3" key="1">
    <citation type="submission" date="2018-03" db="EMBL/GenBank/DDBJ databases">
        <title>The draft genome of Sphingosinicella sp. GL-C-18.</title>
        <authorList>
            <person name="Liu L."/>
            <person name="Li L."/>
            <person name="Liang L."/>
            <person name="Zhang X."/>
            <person name="Wang T."/>
        </authorList>
    </citation>
    <scope>NUCLEOTIDE SEQUENCE [LARGE SCALE GENOMIC DNA]</scope>
    <source>
        <strain evidence="2 3">GL-C-18</strain>
    </source>
</reference>
<feature type="compositionally biased region" description="Low complexity" evidence="1">
    <location>
        <begin position="29"/>
        <end position="38"/>
    </location>
</feature>
<dbReference type="Pfam" id="PF10691">
    <property type="entry name" value="DUF2497"/>
    <property type="match status" value="1"/>
</dbReference>
<dbReference type="InterPro" id="IPR019632">
    <property type="entry name" value="DUF2497"/>
</dbReference>
<feature type="compositionally biased region" description="Pro residues" evidence="1">
    <location>
        <begin position="39"/>
        <end position="48"/>
    </location>
</feature>
<sequence length="139" mass="14802">MGDINQEPSMEDILASIKRVIAEDGRVSARPARGGRPTAAPPAPPPPAPEDDVLELSDPVDEGHGLVSEDAAAASARSLAALSALKESSQALPQGDGPLEAVVREMLKPMLKDWLDQHLPDMVEELVTREIARITGKHF</sequence>
<feature type="region of interest" description="Disordered" evidence="1">
    <location>
        <begin position="25"/>
        <end position="64"/>
    </location>
</feature>
<name>A0A2P7QE63_9SPHN</name>
<proteinExistence type="predicted"/>
<organism evidence="2 3">
    <name type="scientific">Allosphingosinicella deserti</name>
    <dbReference type="NCBI Taxonomy" id="2116704"/>
    <lineage>
        <taxon>Bacteria</taxon>
        <taxon>Pseudomonadati</taxon>
        <taxon>Pseudomonadota</taxon>
        <taxon>Alphaproteobacteria</taxon>
        <taxon>Sphingomonadales</taxon>
        <taxon>Sphingomonadaceae</taxon>
        <taxon>Allosphingosinicella</taxon>
    </lineage>
</organism>
<accession>A0A2P7QE63</accession>
<protein>
    <submittedName>
        <fullName evidence="2">DUF2497 domain-containing protein</fullName>
    </submittedName>
</protein>
<feature type="compositionally biased region" description="Acidic residues" evidence="1">
    <location>
        <begin position="49"/>
        <end position="60"/>
    </location>
</feature>
<evidence type="ECO:0000313" key="3">
    <source>
        <dbReference type="Proteomes" id="UP000241167"/>
    </source>
</evidence>
<comment type="caution">
    <text evidence="2">The sequence shown here is derived from an EMBL/GenBank/DDBJ whole genome shotgun (WGS) entry which is preliminary data.</text>
</comment>
<keyword evidence="3" id="KW-1185">Reference proteome</keyword>
<evidence type="ECO:0000313" key="2">
    <source>
        <dbReference type="EMBL" id="PSJ36234.1"/>
    </source>
</evidence>
<dbReference type="EMBL" id="PXYI01000017">
    <property type="protein sequence ID" value="PSJ36234.1"/>
    <property type="molecule type" value="Genomic_DNA"/>
</dbReference>
<gene>
    <name evidence="2" type="ORF">C7I55_27330</name>
</gene>